<dbReference type="InterPro" id="IPR050979">
    <property type="entry name" value="LD-transpeptidase"/>
</dbReference>
<comment type="pathway">
    <text evidence="1 7">Cell wall biogenesis; peptidoglycan biosynthesis.</text>
</comment>
<dbReference type="PANTHER" id="PTHR30582">
    <property type="entry name" value="L,D-TRANSPEPTIDASE"/>
    <property type="match status" value="1"/>
</dbReference>
<dbReference type="GO" id="GO:0005576">
    <property type="term" value="C:extracellular region"/>
    <property type="evidence" value="ECO:0007669"/>
    <property type="project" value="TreeGrafter"/>
</dbReference>
<sequence>MKKLFLKQSLLYTLFFALLLTSCKKDSEKINDQNQTGSSQTISQEEKSDSLEAKAEEKESIPPAIQENGFYNAFAIPKDKKQRDSLYAIFSKKYTERERYAILALNRLDSKSKWNSDTLVVPVKIDTTLMAYSPFPMQLDVLSEVKKFVVFSYPIQAYAVYSNGTLVKWGPTSMGKKAAQTTRGLMFANWKKKLAISTVKSEWKLPYNFNIHNTHGIGWHQYDLPGYPASHSCLRLLMKDAMWLYNYADTWILNPGGATKKANGTPVLVFGDYPWGKRKPWRNLLNDPNANNISVEEMTNLIQPHVDKMVAEQTNREKVADSIQSAKAMEAKTPIEEPESAN</sequence>
<feature type="active site" description="Proton donor/acceptor" evidence="7">
    <location>
        <position position="220"/>
    </location>
</feature>
<evidence type="ECO:0000256" key="1">
    <source>
        <dbReference type="ARBA" id="ARBA00004752"/>
    </source>
</evidence>
<dbReference type="OrthoDB" id="463216at2"/>
<dbReference type="Proteomes" id="UP000051682">
    <property type="component" value="Unassembled WGS sequence"/>
</dbReference>
<evidence type="ECO:0000256" key="5">
    <source>
        <dbReference type="ARBA" id="ARBA00022984"/>
    </source>
</evidence>
<dbReference type="CDD" id="cd16913">
    <property type="entry name" value="YkuD_like"/>
    <property type="match status" value="1"/>
</dbReference>
<evidence type="ECO:0000256" key="3">
    <source>
        <dbReference type="ARBA" id="ARBA00022679"/>
    </source>
</evidence>
<feature type="active site" description="Nucleophile" evidence="7">
    <location>
        <position position="233"/>
    </location>
</feature>
<feature type="compositionally biased region" description="Polar residues" evidence="8">
    <location>
        <begin position="32"/>
        <end position="43"/>
    </location>
</feature>
<comment type="caution">
    <text evidence="10">The sequence shown here is derived from an EMBL/GenBank/DDBJ whole genome shotgun (WGS) entry which is preliminary data.</text>
</comment>
<keyword evidence="6 7" id="KW-0961">Cell wall biogenesis/degradation</keyword>
<proteinExistence type="inferred from homology"/>
<dbReference type="GO" id="GO:0071555">
    <property type="term" value="P:cell wall organization"/>
    <property type="evidence" value="ECO:0007669"/>
    <property type="project" value="UniProtKB-UniRule"/>
</dbReference>
<keyword evidence="5 7" id="KW-0573">Peptidoglycan synthesis</keyword>
<dbReference type="InterPro" id="IPR038063">
    <property type="entry name" value="Transpep_catalytic_dom"/>
</dbReference>
<evidence type="ECO:0000256" key="6">
    <source>
        <dbReference type="ARBA" id="ARBA00023316"/>
    </source>
</evidence>
<dbReference type="GO" id="GO:0016740">
    <property type="term" value="F:transferase activity"/>
    <property type="evidence" value="ECO:0007669"/>
    <property type="project" value="UniProtKB-KW"/>
</dbReference>
<feature type="domain" description="L,D-TPase catalytic" evidence="9">
    <location>
        <begin position="147"/>
        <end position="270"/>
    </location>
</feature>
<dbReference type="EMBL" id="LLYZ01000020">
    <property type="protein sequence ID" value="KQK24795.1"/>
    <property type="molecule type" value="Genomic_DNA"/>
</dbReference>
<dbReference type="GO" id="GO:0071972">
    <property type="term" value="F:peptidoglycan L,D-transpeptidase activity"/>
    <property type="evidence" value="ECO:0007669"/>
    <property type="project" value="TreeGrafter"/>
</dbReference>
<dbReference type="GO" id="GO:0018104">
    <property type="term" value="P:peptidoglycan-protein cross-linking"/>
    <property type="evidence" value="ECO:0007669"/>
    <property type="project" value="TreeGrafter"/>
</dbReference>
<dbReference type="PROSITE" id="PS52029">
    <property type="entry name" value="LD_TPASE"/>
    <property type="match status" value="1"/>
</dbReference>
<dbReference type="AlphaFoldDB" id="A0A0Q3K4Q8"/>
<evidence type="ECO:0000256" key="4">
    <source>
        <dbReference type="ARBA" id="ARBA00022960"/>
    </source>
</evidence>
<evidence type="ECO:0000313" key="10">
    <source>
        <dbReference type="EMBL" id="KQK24795.1"/>
    </source>
</evidence>
<evidence type="ECO:0000256" key="8">
    <source>
        <dbReference type="SAM" id="MobiDB-lite"/>
    </source>
</evidence>
<organism evidence="10 11">
    <name type="scientific">Chryseobacterium aquaticum</name>
    <dbReference type="NCBI Taxonomy" id="452084"/>
    <lineage>
        <taxon>Bacteria</taxon>
        <taxon>Pseudomonadati</taxon>
        <taxon>Bacteroidota</taxon>
        <taxon>Flavobacteriia</taxon>
        <taxon>Flavobacteriales</taxon>
        <taxon>Weeksellaceae</taxon>
        <taxon>Chryseobacterium group</taxon>
        <taxon>Chryseobacterium</taxon>
    </lineage>
</organism>
<feature type="region of interest" description="Disordered" evidence="8">
    <location>
        <begin position="29"/>
        <end position="58"/>
    </location>
</feature>
<dbReference type="PANTHER" id="PTHR30582:SF2">
    <property type="entry name" value="L,D-TRANSPEPTIDASE YCIB-RELATED"/>
    <property type="match status" value="1"/>
</dbReference>
<dbReference type="UniPathway" id="UPA00219"/>
<keyword evidence="3" id="KW-0808">Transferase</keyword>
<evidence type="ECO:0000256" key="2">
    <source>
        <dbReference type="ARBA" id="ARBA00005992"/>
    </source>
</evidence>
<feature type="region of interest" description="Disordered" evidence="8">
    <location>
        <begin position="313"/>
        <end position="342"/>
    </location>
</feature>
<evidence type="ECO:0000256" key="7">
    <source>
        <dbReference type="PROSITE-ProRule" id="PRU01373"/>
    </source>
</evidence>
<accession>A0A0Q3K4Q8</accession>
<name>A0A0Q3K4Q8_9FLAO</name>
<dbReference type="Gene3D" id="2.40.440.10">
    <property type="entry name" value="L,D-transpeptidase catalytic domain-like"/>
    <property type="match status" value="1"/>
</dbReference>
<evidence type="ECO:0000259" key="9">
    <source>
        <dbReference type="PROSITE" id="PS52029"/>
    </source>
</evidence>
<feature type="compositionally biased region" description="Basic and acidic residues" evidence="8">
    <location>
        <begin position="44"/>
        <end position="58"/>
    </location>
</feature>
<evidence type="ECO:0000313" key="11">
    <source>
        <dbReference type="Proteomes" id="UP000051682"/>
    </source>
</evidence>
<reference evidence="10 11" key="1">
    <citation type="submission" date="2015-10" db="EMBL/GenBank/DDBJ databases">
        <title>Chryseobacterium aquaticum genome.</title>
        <authorList>
            <person name="Newman J.D."/>
            <person name="Ferguson M.B."/>
            <person name="Miller J.R."/>
        </authorList>
    </citation>
    <scope>NUCLEOTIDE SEQUENCE [LARGE SCALE GENOMIC DNA]</scope>
    <source>
        <strain evidence="10 11">KCTC 12483</strain>
    </source>
</reference>
<gene>
    <name evidence="10" type="ORF">AR438_16010</name>
</gene>
<dbReference type="InterPro" id="IPR005490">
    <property type="entry name" value="LD_TPept_cat_dom"/>
</dbReference>
<keyword evidence="11" id="KW-1185">Reference proteome</keyword>
<protein>
    <recommendedName>
        <fullName evidence="9">L,D-TPase catalytic domain-containing protein</fullName>
    </recommendedName>
</protein>
<dbReference type="STRING" id="452084.AR438_16010"/>
<keyword evidence="4 7" id="KW-0133">Cell shape</keyword>
<dbReference type="Pfam" id="PF03734">
    <property type="entry name" value="YkuD"/>
    <property type="match status" value="1"/>
</dbReference>
<dbReference type="PROSITE" id="PS51257">
    <property type="entry name" value="PROKAR_LIPOPROTEIN"/>
    <property type="match status" value="1"/>
</dbReference>
<dbReference type="GO" id="GO:0008360">
    <property type="term" value="P:regulation of cell shape"/>
    <property type="evidence" value="ECO:0007669"/>
    <property type="project" value="UniProtKB-UniRule"/>
</dbReference>
<comment type="similarity">
    <text evidence="2">Belongs to the YkuD family.</text>
</comment>
<dbReference type="SUPFAM" id="SSF141523">
    <property type="entry name" value="L,D-transpeptidase catalytic domain-like"/>
    <property type="match status" value="1"/>
</dbReference>